<dbReference type="EMBL" id="SJPY01000009">
    <property type="protein sequence ID" value="TWU35741.1"/>
    <property type="molecule type" value="Genomic_DNA"/>
</dbReference>
<proteinExistence type="inferred from homology"/>
<accession>A0A5C6DJI6</accession>
<gene>
    <name evidence="9" type="ORF">Q31b_51760</name>
</gene>
<name>A0A5C6DJI6_9BACT</name>
<keyword evidence="4 7" id="KW-1133">Transmembrane helix</keyword>
<dbReference type="InterPro" id="IPR050790">
    <property type="entry name" value="ExbB/TolQ_transport"/>
</dbReference>
<dbReference type="InterPro" id="IPR002898">
    <property type="entry name" value="MotA_ExbB_proton_chnl"/>
</dbReference>
<reference evidence="9 10" key="1">
    <citation type="submission" date="2019-02" db="EMBL/GenBank/DDBJ databases">
        <title>Deep-cultivation of Planctomycetes and their phenomic and genomic characterization uncovers novel biology.</title>
        <authorList>
            <person name="Wiegand S."/>
            <person name="Jogler M."/>
            <person name="Boedeker C."/>
            <person name="Pinto D."/>
            <person name="Vollmers J."/>
            <person name="Rivas-Marin E."/>
            <person name="Kohn T."/>
            <person name="Peeters S.H."/>
            <person name="Heuer A."/>
            <person name="Rast P."/>
            <person name="Oberbeckmann S."/>
            <person name="Bunk B."/>
            <person name="Jeske O."/>
            <person name="Meyerdierks A."/>
            <person name="Storesund J.E."/>
            <person name="Kallscheuer N."/>
            <person name="Luecker S."/>
            <person name="Lage O.M."/>
            <person name="Pohl T."/>
            <person name="Merkel B.J."/>
            <person name="Hornburger P."/>
            <person name="Mueller R.-W."/>
            <person name="Bruemmer F."/>
            <person name="Labrenz M."/>
            <person name="Spormann A.M."/>
            <person name="Op Den Camp H."/>
            <person name="Overmann J."/>
            <person name="Amann R."/>
            <person name="Jetten M.S.M."/>
            <person name="Mascher T."/>
            <person name="Medema M.H."/>
            <person name="Devos D.P."/>
            <person name="Kaster A.-K."/>
            <person name="Ovreas L."/>
            <person name="Rohde M."/>
            <person name="Galperin M.Y."/>
            <person name="Jogler C."/>
        </authorList>
    </citation>
    <scope>NUCLEOTIDE SEQUENCE [LARGE SCALE GENOMIC DNA]</scope>
    <source>
        <strain evidence="9 10">Q31b</strain>
    </source>
</reference>
<feature type="transmembrane region" description="Helical" evidence="7">
    <location>
        <begin position="6"/>
        <end position="32"/>
    </location>
</feature>
<comment type="similarity">
    <text evidence="6">Belongs to the exbB/tolQ family.</text>
</comment>
<dbReference type="AlphaFoldDB" id="A0A5C6DJI6"/>
<dbReference type="GO" id="GO:0017038">
    <property type="term" value="P:protein import"/>
    <property type="evidence" value="ECO:0007669"/>
    <property type="project" value="TreeGrafter"/>
</dbReference>
<keyword evidence="10" id="KW-1185">Reference proteome</keyword>
<evidence type="ECO:0000256" key="1">
    <source>
        <dbReference type="ARBA" id="ARBA00004651"/>
    </source>
</evidence>
<feature type="transmembrane region" description="Helical" evidence="7">
    <location>
        <begin position="155"/>
        <end position="176"/>
    </location>
</feature>
<organism evidence="9 10">
    <name type="scientific">Novipirellula aureliae</name>
    <dbReference type="NCBI Taxonomy" id="2527966"/>
    <lineage>
        <taxon>Bacteria</taxon>
        <taxon>Pseudomonadati</taxon>
        <taxon>Planctomycetota</taxon>
        <taxon>Planctomycetia</taxon>
        <taxon>Pirellulales</taxon>
        <taxon>Pirellulaceae</taxon>
        <taxon>Novipirellula</taxon>
    </lineage>
</organism>
<dbReference type="PANTHER" id="PTHR30625:SF3">
    <property type="entry name" value="TOL-PAL SYSTEM PROTEIN TOLQ"/>
    <property type="match status" value="1"/>
</dbReference>
<sequence>MNLLTNIFYLLATSLMIPVMLALLWCLVRTLLCSGATLRRYRKRMRFDSLRREIAMRLDASELPDRQVLSDSATWDESGVSAAVSKLMSVADNDVLAEKVVQDCQIHWSAQIDPLRTLARTGPALGLMGTLIPLGPALVGLAAGDLQTMSRNLVIAFATTVVGLLIGTLASFLASVHSGWRQVDSVLVTYAANRLAQIDLHHDSSDDDTMVDELDQQRNHREVAHV</sequence>
<keyword evidence="6" id="KW-0813">Transport</keyword>
<dbReference type="OrthoDB" id="3178152at2"/>
<keyword evidence="6" id="KW-0653">Protein transport</keyword>
<comment type="caution">
    <text evidence="9">The sequence shown here is derived from an EMBL/GenBank/DDBJ whole genome shotgun (WGS) entry which is preliminary data.</text>
</comment>
<dbReference type="GO" id="GO:0005886">
    <property type="term" value="C:plasma membrane"/>
    <property type="evidence" value="ECO:0007669"/>
    <property type="project" value="UniProtKB-SubCell"/>
</dbReference>
<evidence type="ECO:0000313" key="9">
    <source>
        <dbReference type="EMBL" id="TWU35741.1"/>
    </source>
</evidence>
<keyword evidence="5 7" id="KW-0472">Membrane</keyword>
<evidence type="ECO:0000256" key="6">
    <source>
        <dbReference type="RuleBase" id="RU004057"/>
    </source>
</evidence>
<keyword evidence="2" id="KW-1003">Cell membrane</keyword>
<dbReference type="PANTHER" id="PTHR30625">
    <property type="entry name" value="PROTEIN TOLQ"/>
    <property type="match status" value="1"/>
</dbReference>
<comment type="subcellular location">
    <subcellularLocation>
        <location evidence="1">Cell membrane</location>
        <topology evidence="1">Multi-pass membrane protein</topology>
    </subcellularLocation>
    <subcellularLocation>
        <location evidence="6">Membrane</location>
        <topology evidence="6">Multi-pass membrane protein</topology>
    </subcellularLocation>
</comment>
<evidence type="ECO:0000256" key="2">
    <source>
        <dbReference type="ARBA" id="ARBA00022475"/>
    </source>
</evidence>
<evidence type="ECO:0000256" key="4">
    <source>
        <dbReference type="ARBA" id="ARBA00022989"/>
    </source>
</evidence>
<dbReference type="RefSeq" id="WP_146602264.1">
    <property type="nucleotide sequence ID" value="NZ_SJPY01000009.1"/>
</dbReference>
<feature type="domain" description="MotA/TolQ/ExbB proton channel" evidence="8">
    <location>
        <begin position="101"/>
        <end position="176"/>
    </location>
</feature>
<dbReference type="Proteomes" id="UP000315471">
    <property type="component" value="Unassembled WGS sequence"/>
</dbReference>
<evidence type="ECO:0000313" key="10">
    <source>
        <dbReference type="Proteomes" id="UP000315471"/>
    </source>
</evidence>
<dbReference type="Pfam" id="PF01618">
    <property type="entry name" value="MotA_ExbB"/>
    <property type="match status" value="1"/>
</dbReference>
<evidence type="ECO:0000256" key="3">
    <source>
        <dbReference type="ARBA" id="ARBA00022692"/>
    </source>
</evidence>
<feature type="transmembrane region" description="Helical" evidence="7">
    <location>
        <begin position="124"/>
        <end position="143"/>
    </location>
</feature>
<evidence type="ECO:0000259" key="8">
    <source>
        <dbReference type="Pfam" id="PF01618"/>
    </source>
</evidence>
<protein>
    <submittedName>
        <fullName evidence="9">MotA/TolQ/ExbB proton channel family protein</fullName>
    </submittedName>
</protein>
<evidence type="ECO:0000256" key="5">
    <source>
        <dbReference type="ARBA" id="ARBA00023136"/>
    </source>
</evidence>
<keyword evidence="3 7" id="KW-0812">Transmembrane</keyword>
<evidence type="ECO:0000256" key="7">
    <source>
        <dbReference type="SAM" id="Phobius"/>
    </source>
</evidence>